<sequence>MIFNFTSLYLLFHCTPFSSISLSPKTLISTRRLSRSFSLLHQQDQRTMEANLCDINHLNSDVLLPPRKRLLAGLKKQNFDGNSHQPSTSTTSSEFDTRLNNLLRSHLNNPNLSPEEIVEASRSAAAAAVKVAEAARAAAEEKAAMAAKAVAAAKGALELVATVSEESSASRERYSKKNKMKKHIPVQTLYNKHKPIQNCRTDEELARKLHQAINSSPRISKHSSTSELKGNKHKRLKGLSTPEKSRVSNGGIAQERNTPSMSNGNGVTRKVNSEGSTHEAYAVRVDENVSKFNKLDRLKMDNGEAETSQKEKNLESSDEACSIGRKRGRMKQKKLPLSICTFRDRSNPKEELKSKSSPLTAENTRKTTSNSMPLVPVEPSVETTSMWKCKAFKAPVCVKQNKVVQS</sequence>
<dbReference type="Proteomes" id="UP001060215">
    <property type="component" value="Chromosome 2"/>
</dbReference>
<accession>A0ACC0HZM5</accession>
<keyword evidence="2" id="KW-1185">Reference proteome</keyword>
<protein>
    <submittedName>
        <fullName evidence="1">Uncharacterized protein</fullName>
    </submittedName>
</protein>
<gene>
    <name evidence="1" type="ORF">LOK49_LG04G01367</name>
</gene>
<name>A0ACC0HZM5_9ERIC</name>
<organism evidence="1 2">
    <name type="scientific">Camellia lanceoleosa</name>
    <dbReference type="NCBI Taxonomy" id="1840588"/>
    <lineage>
        <taxon>Eukaryota</taxon>
        <taxon>Viridiplantae</taxon>
        <taxon>Streptophyta</taxon>
        <taxon>Embryophyta</taxon>
        <taxon>Tracheophyta</taxon>
        <taxon>Spermatophyta</taxon>
        <taxon>Magnoliopsida</taxon>
        <taxon>eudicotyledons</taxon>
        <taxon>Gunneridae</taxon>
        <taxon>Pentapetalae</taxon>
        <taxon>asterids</taxon>
        <taxon>Ericales</taxon>
        <taxon>Theaceae</taxon>
        <taxon>Camellia</taxon>
    </lineage>
</organism>
<reference evidence="1 2" key="1">
    <citation type="journal article" date="2022" name="Plant J.">
        <title>Chromosome-level genome of Camellia lanceoleosa provides a valuable resource for understanding genome evolution and self-incompatibility.</title>
        <authorList>
            <person name="Gong W."/>
            <person name="Xiao S."/>
            <person name="Wang L."/>
            <person name="Liao Z."/>
            <person name="Chang Y."/>
            <person name="Mo W."/>
            <person name="Hu G."/>
            <person name="Li W."/>
            <person name="Zhao G."/>
            <person name="Zhu H."/>
            <person name="Hu X."/>
            <person name="Ji K."/>
            <person name="Xiang X."/>
            <person name="Song Q."/>
            <person name="Yuan D."/>
            <person name="Jin S."/>
            <person name="Zhang L."/>
        </authorList>
    </citation>
    <scope>NUCLEOTIDE SEQUENCE [LARGE SCALE GENOMIC DNA]</scope>
    <source>
        <strain evidence="1">SQ_2022a</strain>
    </source>
</reference>
<comment type="caution">
    <text evidence="1">The sequence shown here is derived from an EMBL/GenBank/DDBJ whole genome shotgun (WGS) entry which is preliminary data.</text>
</comment>
<dbReference type="EMBL" id="CM045759">
    <property type="protein sequence ID" value="KAI8017922.1"/>
    <property type="molecule type" value="Genomic_DNA"/>
</dbReference>
<evidence type="ECO:0000313" key="2">
    <source>
        <dbReference type="Proteomes" id="UP001060215"/>
    </source>
</evidence>
<proteinExistence type="predicted"/>
<evidence type="ECO:0000313" key="1">
    <source>
        <dbReference type="EMBL" id="KAI8017922.1"/>
    </source>
</evidence>